<gene>
    <name evidence="3" type="ORF">MCOR_23675</name>
</gene>
<dbReference type="OrthoDB" id="10000497at2759"/>
<dbReference type="SUPFAM" id="SSF50630">
    <property type="entry name" value="Acid proteases"/>
    <property type="match status" value="1"/>
</dbReference>
<evidence type="ECO:0000313" key="3">
    <source>
        <dbReference type="EMBL" id="CAC5388411.1"/>
    </source>
</evidence>
<keyword evidence="1" id="KW-0479">Metal-binding</keyword>
<dbReference type="EMBL" id="CACVKT020004160">
    <property type="protein sequence ID" value="CAC5388411.1"/>
    <property type="molecule type" value="Genomic_DNA"/>
</dbReference>
<dbReference type="InterPro" id="IPR021109">
    <property type="entry name" value="Peptidase_aspartic_dom_sf"/>
</dbReference>
<feature type="domain" description="CCHC-type" evidence="2">
    <location>
        <begin position="17"/>
        <end position="32"/>
    </location>
</feature>
<reference evidence="3 4" key="1">
    <citation type="submission" date="2020-06" db="EMBL/GenBank/DDBJ databases">
        <authorList>
            <person name="Li R."/>
            <person name="Bekaert M."/>
        </authorList>
    </citation>
    <scope>NUCLEOTIDE SEQUENCE [LARGE SCALE GENOMIC DNA]</scope>
    <source>
        <strain evidence="4">wild</strain>
    </source>
</reference>
<dbReference type="GO" id="GO:0008270">
    <property type="term" value="F:zinc ion binding"/>
    <property type="evidence" value="ECO:0007669"/>
    <property type="project" value="UniProtKB-KW"/>
</dbReference>
<evidence type="ECO:0000259" key="2">
    <source>
        <dbReference type="PROSITE" id="PS50158"/>
    </source>
</evidence>
<dbReference type="Gene3D" id="4.10.60.10">
    <property type="entry name" value="Zinc finger, CCHC-type"/>
    <property type="match status" value="1"/>
</dbReference>
<name>A0A6J8BYU2_MYTCO</name>
<evidence type="ECO:0000313" key="4">
    <source>
        <dbReference type="Proteomes" id="UP000507470"/>
    </source>
</evidence>
<protein>
    <recommendedName>
        <fullName evidence="2">CCHC-type domain-containing protein</fullName>
    </recommendedName>
</protein>
<dbReference type="InterPro" id="IPR036875">
    <property type="entry name" value="Znf_CCHC_sf"/>
</dbReference>
<sequence>MLKDSKPAALTTQSMGCFFCGNKSHFKRDCPKRSRFPSLVRRQETGAGCERRHVYKIGRGQGLFIPIQANDNKVDPTVDTGADVTVLSRSFANIIGGMKACLLNAENWKEMETDMNVVAKLLLGKTEIIWQVCIQHSQLVTDCLNTLECRLGYAEHQEHFNG</sequence>
<dbReference type="AlphaFoldDB" id="A0A6J8BYU2"/>
<proteinExistence type="predicted"/>
<evidence type="ECO:0000256" key="1">
    <source>
        <dbReference type="PROSITE-ProRule" id="PRU00047"/>
    </source>
</evidence>
<dbReference type="Proteomes" id="UP000507470">
    <property type="component" value="Unassembled WGS sequence"/>
</dbReference>
<keyword evidence="1" id="KW-0863">Zinc-finger</keyword>
<keyword evidence="1" id="KW-0862">Zinc</keyword>
<keyword evidence="4" id="KW-1185">Reference proteome</keyword>
<dbReference type="InterPro" id="IPR001878">
    <property type="entry name" value="Znf_CCHC"/>
</dbReference>
<dbReference type="SUPFAM" id="SSF57756">
    <property type="entry name" value="Retrovirus zinc finger-like domains"/>
    <property type="match status" value="1"/>
</dbReference>
<dbReference type="GO" id="GO:0003676">
    <property type="term" value="F:nucleic acid binding"/>
    <property type="evidence" value="ECO:0007669"/>
    <property type="project" value="InterPro"/>
</dbReference>
<accession>A0A6J8BYU2</accession>
<organism evidence="3 4">
    <name type="scientific">Mytilus coruscus</name>
    <name type="common">Sea mussel</name>
    <dbReference type="NCBI Taxonomy" id="42192"/>
    <lineage>
        <taxon>Eukaryota</taxon>
        <taxon>Metazoa</taxon>
        <taxon>Spiralia</taxon>
        <taxon>Lophotrochozoa</taxon>
        <taxon>Mollusca</taxon>
        <taxon>Bivalvia</taxon>
        <taxon>Autobranchia</taxon>
        <taxon>Pteriomorphia</taxon>
        <taxon>Mytilida</taxon>
        <taxon>Mytiloidea</taxon>
        <taxon>Mytilidae</taxon>
        <taxon>Mytilinae</taxon>
        <taxon>Mytilus</taxon>
    </lineage>
</organism>
<dbReference type="Gene3D" id="2.40.70.10">
    <property type="entry name" value="Acid Proteases"/>
    <property type="match status" value="1"/>
</dbReference>
<dbReference type="PROSITE" id="PS50158">
    <property type="entry name" value="ZF_CCHC"/>
    <property type="match status" value="1"/>
</dbReference>